<comment type="subcellular location">
    <subcellularLocation>
        <location evidence="1">Cell outer membrane</location>
        <topology evidence="1">Multi-pass membrane protein</topology>
    </subcellularLocation>
</comment>
<keyword evidence="3" id="KW-1134">Transmembrane beta strand</keyword>
<dbReference type="InterPro" id="IPR012910">
    <property type="entry name" value="Plug_dom"/>
</dbReference>
<dbReference type="Proteomes" id="UP000239366">
    <property type="component" value="Unassembled WGS sequence"/>
</dbReference>
<dbReference type="PANTHER" id="PTHR30069">
    <property type="entry name" value="TONB-DEPENDENT OUTER MEMBRANE RECEPTOR"/>
    <property type="match status" value="1"/>
</dbReference>
<keyword evidence="4" id="KW-0812">Transmembrane</keyword>
<feature type="signal peptide" evidence="7">
    <location>
        <begin position="1"/>
        <end position="19"/>
    </location>
</feature>
<gene>
    <name evidence="10" type="ORF">BST99_12210</name>
</gene>
<dbReference type="SUPFAM" id="SSF56935">
    <property type="entry name" value="Porins"/>
    <property type="match status" value="1"/>
</dbReference>
<reference evidence="11" key="1">
    <citation type="submission" date="2016-11" db="EMBL/GenBank/DDBJ databases">
        <title>Trade-off between light-utilization and light-protection in marine flavobacteria.</title>
        <authorList>
            <person name="Kumagai Y."/>
            <person name="Yoshizawa S."/>
            <person name="Kogure K."/>
        </authorList>
    </citation>
    <scope>NUCLEOTIDE SEQUENCE [LARGE SCALE GENOMIC DNA]</scope>
    <source>
        <strain evidence="11">SG-18</strain>
    </source>
</reference>
<accession>A0A2S7TA35</accession>
<evidence type="ECO:0000256" key="3">
    <source>
        <dbReference type="ARBA" id="ARBA00022452"/>
    </source>
</evidence>
<dbReference type="InterPro" id="IPR037066">
    <property type="entry name" value="Plug_dom_sf"/>
</dbReference>
<dbReference type="RefSeq" id="WP_105002050.1">
    <property type="nucleotide sequence ID" value="NZ_MQVX01000001.1"/>
</dbReference>
<dbReference type="InterPro" id="IPR057601">
    <property type="entry name" value="Oar-like_b-barrel"/>
</dbReference>
<evidence type="ECO:0000256" key="7">
    <source>
        <dbReference type="SAM" id="SignalP"/>
    </source>
</evidence>
<dbReference type="InterPro" id="IPR039426">
    <property type="entry name" value="TonB-dep_rcpt-like"/>
</dbReference>
<feature type="domain" description="TonB-dependent transporter Oar-like beta-barrel" evidence="9">
    <location>
        <begin position="244"/>
        <end position="319"/>
    </location>
</feature>
<organism evidence="10 11">
    <name type="scientific">Aureicoccus marinus</name>
    <dbReference type="NCBI Taxonomy" id="754435"/>
    <lineage>
        <taxon>Bacteria</taxon>
        <taxon>Pseudomonadati</taxon>
        <taxon>Bacteroidota</taxon>
        <taxon>Flavobacteriia</taxon>
        <taxon>Flavobacteriales</taxon>
        <taxon>Flavobacteriaceae</taxon>
        <taxon>Aureicoccus</taxon>
    </lineage>
</organism>
<dbReference type="InterPro" id="IPR036942">
    <property type="entry name" value="Beta-barrel_TonB_sf"/>
</dbReference>
<evidence type="ECO:0000313" key="11">
    <source>
        <dbReference type="Proteomes" id="UP000239366"/>
    </source>
</evidence>
<feature type="domain" description="TonB-dependent receptor plug" evidence="8">
    <location>
        <begin position="131"/>
        <end position="233"/>
    </location>
</feature>
<keyword evidence="5" id="KW-0472">Membrane</keyword>
<evidence type="ECO:0000256" key="4">
    <source>
        <dbReference type="ARBA" id="ARBA00022692"/>
    </source>
</evidence>
<proteinExistence type="predicted"/>
<keyword evidence="7" id="KW-0732">Signal</keyword>
<name>A0A2S7TA35_9FLAO</name>
<dbReference type="OrthoDB" id="9768147at2"/>
<dbReference type="GO" id="GO:0044718">
    <property type="term" value="P:siderophore transmembrane transport"/>
    <property type="evidence" value="ECO:0007669"/>
    <property type="project" value="TreeGrafter"/>
</dbReference>
<evidence type="ECO:0000256" key="6">
    <source>
        <dbReference type="ARBA" id="ARBA00023237"/>
    </source>
</evidence>
<evidence type="ECO:0000256" key="2">
    <source>
        <dbReference type="ARBA" id="ARBA00022448"/>
    </source>
</evidence>
<dbReference type="GO" id="GO:0009279">
    <property type="term" value="C:cell outer membrane"/>
    <property type="evidence" value="ECO:0007669"/>
    <property type="project" value="UniProtKB-SubCell"/>
</dbReference>
<dbReference type="AlphaFoldDB" id="A0A2S7TA35"/>
<dbReference type="SUPFAM" id="SSF49464">
    <property type="entry name" value="Carboxypeptidase regulatory domain-like"/>
    <property type="match status" value="1"/>
</dbReference>
<dbReference type="Pfam" id="PF07715">
    <property type="entry name" value="Plug"/>
    <property type="match status" value="1"/>
</dbReference>
<dbReference type="InterPro" id="IPR008969">
    <property type="entry name" value="CarboxyPept-like_regulatory"/>
</dbReference>
<dbReference type="EMBL" id="MQVX01000001">
    <property type="protein sequence ID" value="PQJ16377.1"/>
    <property type="molecule type" value="Genomic_DNA"/>
</dbReference>
<evidence type="ECO:0000259" key="9">
    <source>
        <dbReference type="Pfam" id="PF25183"/>
    </source>
</evidence>
<keyword evidence="10" id="KW-0675">Receptor</keyword>
<dbReference type="Gene3D" id="2.40.170.20">
    <property type="entry name" value="TonB-dependent receptor, beta-barrel domain"/>
    <property type="match status" value="1"/>
</dbReference>
<protein>
    <submittedName>
        <fullName evidence="10">TonB-dependent receptor</fullName>
    </submittedName>
</protein>
<evidence type="ECO:0000256" key="5">
    <source>
        <dbReference type="ARBA" id="ARBA00023136"/>
    </source>
</evidence>
<feature type="domain" description="TonB-dependent transporter Oar-like beta-barrel" evidence="9">
    <location>
        <begin position="353"/>
        <end position="1015"/>
    </location>
</feature>
<evidence type="ECO:0000256" key="1">
    <source>
        <dbReference type="ARBA" id="ARBA00004571"/>
    </source>
</evidence>
<evidence type="ECO:0000259" key="8">
    <source>
        <dbReference type="Pfam" id="PF07715"/>
    </source>
</evidence>
<evidence type="ECO:0000313" key="10">
    <source>
        <dbReference type="EMBL" id="PQJ16377.1"/>
    </source>
</evidence>
<dbReference type="GO" id="GO:0015344">
    <property type="term" value="F:siderophore uptake transmembrane transporter activity"/>
    <property type="evidence" value="ECO:0007669"/>
    <property type="project" value="TreeGrafter"/>
</dbReference>
<keyword evidence="2" id="KW-0813">Transport</keyword>
<keyword evidence="6" id="KW-0998">Cell outer membrane</keyword>
<dbReference type="Pfam" id="PF13620">
    <property type="entry name" value="CarboxypepD_reg"/>
    <property type="match status" value="1"/>
</dbReference>
<dbReference type="PANTHER" id="PTHR30069:SF46">
    <property type="entry name" value="OAR PROTEIN"/>
    <property type="match status" value="1"/>
</dbReference>
<dbReference type="Gene3D" id="2.170.130.10">
    <property type="entry name" value="TonB-dependent receptor, plug domain"/>
    <property type="match status" value="1"/>
</dbReference>
<comment type="caution">
    <text evidence="10">The sequence shown here is derived from an EMBL/GenBank/DDBJ whole genome shotgun (WGS) entry which is preliminary data.</text>
</comment>
<dbReference type="Gene3D" id="2.60.40.1120">
    <property type="entry name" value="Carboxypeptidase-like, regulatory domain"/>
    <property type="match status" value="1"/>
</dbReference>
<feature type="chain" id="PRO_5015400195" evidence="7">
    <location>
        <begin position="20"/>
        <end position="1078"/>
    </location>
</feature>
<sequence length="1078" mass="117428">MKKLLLAVVASLMTTVAFAQGVTTSSMGGQISDNAGEPLPGANVVAVHLPSGTVYGAAADFDGFYRISGLRPGGPYKVTISYVGFNDFVKENIYLRLGESFRINPKLSESATALDEVVLTATPNGIFNSNKTGAETSINNRQIQSLPSASRSLADFVRLTPEAQISEGNDGFSISIAGQNNRYNAIYIDGAVNNDVFGLAGSGTNGGQTGVNPFSVDAIESFQVQLAPYDIKIAGFAGGAISAITRSGTNEWQGSAYYFFRNQDLAGKTPPDLTGTGSDRQKLANFTANTYGFRLGGPIVKDKLFFFVNYERQDDETPQPFDPATYIGDTNAAGLADLRNFLINTYGYDPGGFESNTRTLISDKVTLKLDWNINDKNKLSLRHSYVGAENLEARNSDFNSIGFINGSEFFNTTTNSTALEWNYAGNKFANNMVIGYTKVRDDRDPSGNPFPTVDIIDGAGFISLGAEPFSTANLLNQDIFTFTNNFDIYAGRHTITLGTHNEYSEVKNLFFAFNYGDYTFESVADFIRNDGVGIDFYQHGYALVGDGTVGDDSAGASEFDILQLGFYAQDEVQFSDRLKVTAGVRFDFPVWSAGPVNDDFNNRTIPILQAAGKDLQGAMVGTSPRTQAHVSPRIGFNWDVNGDRSTQIRGGLGIFTSRMPLVWPGGTYNNNGITSGFAASFNTTVTEFTPDINNQPVNVEPGSGGTGGNVDLIAEDFMLPQVFKYSLGVDQRLPLWGLIASGEVIWNDNINAVYYENLNIGDPVGNLNPAGGPGRGDARPFYDRRARLDGTYGGIYLLSNTGEGNSFSSTVTLTKPFDAGFSGSVSWNYTDANSIFDGTSSQNSSQWRNIQSVNGKNSALPTSRSDFARGHRFLANVTYEHKWNENLKSTIGLFYEGSRSQPVTYVYQEGRDLLNDDSRDNALIYVPRDASEINLLDGANGLTSAQQWDALNAFISGNEYLNSRRGTYAQRNGDEGAWSDVVDLKFLQDFTLNAGDKKNTLQLSLDIFNFTNLLNKDWGKQQFIGGFGEVGLIRTETAGENPVFSYNPSVGENLIQLDDRGIESSRWQAQIGVRYIFN</sequence>
<dbReference type="Pfam" id="PF25183">
    <property type="entry name" value="OMP_b-brl_4"/>
    <property type="match status" value="2"/>
</dbReference>
<keyword evidence="11" id="KW-1185">Reference proteome</keyword>